<protein>
    <submittedName>
        <fullName evidence="2">Uncharacterized protein</fullName>
    </submittedName>
</protein>
<gene>
    <name evidence="2" type="ORF">LCGC14_1312220</name>
</gene>
<evidence type="ECO:0000256" key="1">
    <source>
        <dbReference type="SAM" id="Coils"/>
    </source>
</evidence>
<keyword evidence="1" id="KW-0175">Coiled coil</keyword>
<dbReference type="EMBL" id="LAZR01007756">
    <property type="protein sequence ID" value="KKM83160.1"/>
    <property type="molecule type" value="Genomic_DNA"/>
</dbReference>
<evidence type="ECO:0000313" key="2">
    <source>
        <dbReference type="EMBL" id="KKM83160.1"/>
    </source>
</evidence>
<organism evidence="2">
    <name type="scientific">marine sediment metagenome</name>
    <dbReference type="NCBI Taxonomy" id="412755"/>
    <lineage>
        <taxon>unclassified sequences</taxon>
        <taxon>metagenomes</taxon>
        <taxon>ecological metagenomes</taxon>
    </lineage>
</organism>
<sequence length="328" mass="38315">MDKLSEEVKEKDEKRKIRVISEIDDLIGIQGQAYMKGQLKETLTYAEQIINLATPENLQSFIREQEELIVRVKGIQKQREEKAKIKLKLEQEKLKREKLAKFKVELSELENSFNIAFKTEDFLRAAEFLDQSKKILSEIEDNQITKKWEELVKKNSDAQARKELVKSANELIAESSDLLAKFEFADLKLRLTYLIQQAKDKGITDYLKRLKELQSEVLIAEKEFIKTQVKVEDLVKKTRILQDNKKYEEAISNCENLLKFAESIDLRSIIEEFSNILLQLRKDLDFKNLTESIEKLNNVGLELVKKGEILGSLDKFKLIREALENYIN</sequence>
<comment type="caution">
    <text evidence="2">The sequence shown here is derived from an EMBL/GenBank/DDBJ whole genome shotgun (WGS) entry which is preliminary data.</text>
</comment>
<feature type="coiled-coil region" evidence="1">
    <location>
        <begin position="203"/>
        <end position="264"/>
    </location>
</feature>
<name>A0A0F9N2X2_9ZZZZ</name>
<proteinExistence type="predicted"/>
<reference evidence="2" key="1">
    <citation type="journal article" date="2015" name="Nature">
        <title>Complex archaea that bridge the gap between prokaryotes and eukaryotes.</title>
        <authorList>
            <person name="Spang A."/>
            <person name="Saw J.H."/>
            <person name="Jorgensen S.L."/>
            <person name="Zaremba-Niedzwiedzka K."/>
            <person name="Martijn J."/>
            <person name="Lind A.E."/>
            <person name="van Eijk R."/>
            <person name="Schleper C."/>
            <person name="Guy L."/>
            <person name="Ettema T.J."/>
        </authorList>
    </citation>
    <scope>NUCLEOTIDE SEQUENCE</scope>
</reference>
<accession>A0A0F9N2X2</accession>
<dbReference type="AlphaFoldDB" id="A0A0F9N2X2"/>